<dbReference type="GeneTree" id="ENSGT00960000187527"/>
<proteinExistence type="predicted"/>
<feature type="signal peptide" evidence="1">
    <location>
        <begin position="1"/>
        <end position="16"/>
    </location>
</feature>
<dbReference type="Proteomes" id="UP000694397">
    <property type="component" value="Chromosome 5"/>
</dbReference>
<feature type="domain" description="C-type lectin" evidence="2">
    <location>
        <begin position="37"/>
        <end position="98"/>
    </location>
</feature>
<dbReference type="InterPro" id="IPR016187">
    <property type="entry name" value="CTDL_fold"/>
</dbReference>
<dbReference type="Ensembl" id="ENSSFOT00015010215.2">
    <property type="protein sequence ID" value="ENSSFOP00015010077.2"/>
    <property type="gene ID" value="ENSSFOG00015006552.2"/>
</dbReference>
<dbReference type="InterPro" id="IPR016186">
    <property type="entry name" value="C-type_lectin-like/link_sf"/>
</dbReference>
<dbReference type="OrthoDB" id="10253954at2759"/>
<organism evidence="3 4">
    <name type="scientific">Scleropages formosus</name>
    <name type="common">Asian bonytongue</name>
    <name type="synonym">Osteoglossum formosum</name>
    <dbReference type="NCBI Taxonomy" id="113540"/>
    <lineage>
        <taxon>Eukaryota</taxon>
        <taxon>Metazoa</taxon>
        <taxon>Chordata</taxon>
        <taxon>Craniata</taxon>
        <taxon>Vertebrata</taxon>
        <taxon>Euteleostomi</taxon>
        <taxon>Actinopterygii</taxon>
        <taxon>Neopterygii</taxon>
        <taxon>Teleostei</taxon>
        <taxon>Osteoglossocephala</taxon>
        <taxon>Osteoglossomorpha</taxon>
        <taxon>Osteoglossiformes</taxon>
        <taxon>Osteoglossidae</taxon>
        <taxon>Scleropages</taxon>
    </lineage>
</organism>
<dbReference type="InterPro" id="IPR050111">
    <property type="entry name" value="C-type_lectin/snaclec_domain"/>
</dbReference>
<name>A0A8C9RE05_SCLFO</name>
<feature type="chain" id="PRO_5034497330" description="C-type lectin domain-containing protein" evidence="1">
    <location>
        <begin position="17"/>
        <end position="119"/>
    </location>
</feature>
<accession>A0A8C9RE05</accession>
<dbReference type="SUPFAM" id="SSF56436">
    <property type="entry name" value="C-type lectin-like"/>
    <property type="match status" value="1"/>
</dbReference>
<reference evidence="3" key="2">
    <citation type="submission" date="2025-08" db="UniProtKB">
        <authorList>
            <consortium name="Ensembl"/>
        </authorList>
    </citation>
    <scope>IDENTIFICATION</scope>
</reference>
<dbReference type="AlphaFoldDB" id="A0A8C9RE05"/>
<reference evidence="3 4" key="1">
    <citation type="submission" date="2019-04" db="EMBL/GenBank/DDBJ databases">
        <authorList>
            <consortium name="Wellcome Sanger Institute Data Sharing"/>
        </authorList>
    </citation>
    <scope>NUCLEOTIDE SEQUENCE [LARGE SCALE GENOMIC DNA]</scope>
</reference>
<dbReference type="Gene3D" id="3.10.100.10">
    <property type="entry name" value="Mannose-Binding Protein A, subunit A"/>
    <property type="match status" value="1"/>
</dbReference>
<dbReference type="InterPro" id="IPR001304">
    <property type="entry name" value="C-type_lectin-like"/>
</dbReference>
<evidence type="ECO:0000313" key="4">
    <source>
        <dbReference type="Proteomes" id="UP000694397"/>
    </source>
</evidence>
<keyword evidence="1" id="KW-0732">Signal</keyword>
<evidence type="ECO:0000313" key="3">
    <source>
        <dbReference type="Ensembl" id="ENSSFOP00015010077.2"/>
    </source>
</evidence>
<protein>
    <recommendedName>
        <fullName evidence="2">C-type lectin domain-containing protein</fullName>
    </recommendedName>
</protein>
<reference evidence="3" key="3">
    <citation type="submission" date="2025-09" db="UniProtKB">
        <authorList>
            <consortium name="Ensembl"/>
        </authorList>
    </citation>
    <scope>IDENTIFICATION</scope>
</reference>
<dbReference type="PANTHER" id="PTHR22803">
    <property type="entry name" value="MANNOSE, PHOSPHOLIPASE, LECTIN RECEPTOR RELATED"/>
    <property type="match status" value="1"/>
</dbReference>
<keyword evidence="4" id="KW-1185">Reference proteome</keyword>
<evidence type="ECO:0000259" key="2">
    <source>
        <dbReference type="PROSITE" id="PS50041"/>
    </source>
</evidence>
<sequence>FVHAIKLLSFILNCLALHRMTPVVFPPAQCPPGWVHLGRNCYRTWRKGKAWYEAGRACRTAATGAHLVNIETEEEFLFVTSYLQSFSPLVLLWTGLSDVEVIQRIVSSDGDGIVPSCSS</sequence>
<evidence type="ECO:0000256" key="1">
    <source>
        <dbReference type="SAM" id="SignalP"/>
    </source>
</evidence>
<dbReference type="PROSITE" id="PS50041">
    <property type="entry name" value="C_TYPE_LECTIN_2"/>
    <property type="match status" value="1"/>
</dbReference>